<dbReference type="Proteomes" id="UP000887574">
    <property type="component" value="Unplaced"/>
</dbReference>
<name>A0A915EM48_9BILA</name>
<accession>A0A915EM48</accession>
<evidence type="ECO:0000313" key="2">
    <source>
        <dbReference type="Proteomes" id="UP000887574"/>
    </source>
</evidence>
<organism evidence="2 3">
    <name type="scientific">Ditylenchus dipsaci</name>
    <dbReference type="NCBI Taxonomy" id="166011"/>
    <lineage>
        <taxon>Eukaryota</taxon>
        <taxon>Metazoa</taxon>
        <taxon>Ecdysozoa</taxon>
        <taxon>Nematoda</taxon>
        <taxon>Chromadorea</taxon>
        <taxon>Rhabditida</taxon>
        <taxon>Tylenchina</taxon>
        <taxon>Tylenchomorpha</taxon>
        <taxon>Sphaerularioidea</taxon>
        <taxon>Anguinidae</taxon>
        <taxon>Anguininae</taxon>
        <taxon>Ditylenchus</taxon>
    </lineage>
</organism>
<proteinExistence type="predicted"/>
<evidence type="ECO:0000313" key="3">
    <source>
        <dbReference type="WBParaSite" id="jg8258"/>
    </source>
</evidence>
<dbReference type="WBParaSite" id="jg8258">
    <property type="protein sequence ID" value="jg8258"/>
    <property type="gene ID" value="jg8258"/>
</dbReference>
<feature type="compositionally biased region" description="Basic and acidic residues" evidence="1">
    <location>
        <begin position="40"/>
        <end position="53"/>
    </location>
</feature>
<feature type="region of interest" description="Disordered" evidence="1">
    <location>
        <begin position="29"/>
        <end position="67"/>
    </location>
</feature>
<dbReference type="AlphaFoldDB" id="A0A915EM48"/>
<reference evidence="3" key="1">
    <citation type="submission" date="2022-11" db="UniProtKB">
        <authorList>
            <consortium name="WormBaseParasite"/>
        </authorList>
    </citation>
    <scope>IDENTIFICATION</scope>
</reference>
<protein>
    <submittedName>
        <fullName evidence="3">Uncharacterized protein</fullName>
    </submittedName>
</protein>
<sequence>MSDNKKAANLVKRTASKMSKVYVNFGLGESRRGGCRRFRKDLQRDKRQRESQKAAKHSYQQLHGQPRLSEDLDLQLSGHKKVMEDILSLSDREVSKQLNLLPKEEAKR</sequence>
<keyword evidence="2" id="KW-1185">Reference proteome</keyword>
<evidence type="ECO:0000256" key="1">
    <source>
        <dbReference type="SAM" id="MobiDB-lite"/>
    </source>
</evidence>